<dbReference type="EMBL" id="JBHRVA010000002">
    <property type="protein sequence ID" value="MFC3302493.1"/>
    <property type="molecule type" value="Genomic_DNA"/>
</dbReference>
<dbReference type="RefSeq" id="WP_189570796.1">
    <property type="nucleotide sequence ID" value="NZ_BMXU01000001.1"/>
</dbReference>
<keyword evidence="4" id="KW-1185">Reference proteome</keyword>
<name>A0ABV7MAU2_9PROT</name>
<evidence type="ECO:0000256" key="1">
    <source>
        <dbReference type="SAM" id="MobiDB-lite"/>
    </source>
</evidence>
<feature type="compositionally biased region" description="Polar residues" evidence="1">
    <location>
        <begin position="18"/>
        <end position="27"/>
    </location>
</feature>
<proteinExistence type="predicted"/>
<organism evidence="3 4">
    <name type="scientific">Parvularcula lutaonensis</name>
    <dbReference type="NCBI Taxonomy" id="491923"/>
    <lineage>
        <taxon>Bacteria</taxon>
        <taxon>Pseudomonadati</taxon>
        <taxon>Pseudomonadota</taxon>
        <taxon>Alphaproteobacteria</taxon>
        <taxon>Parvularculales</taxon>
        <taxon>Parvularculaceae</taxon>
        <taxon>Parvularcula</taxon>
    </lineage>
</organism>
<dbReference type="Pfam" id="PF11160">
    <property type="entry name" value="Hva1_TUDOR"/>
    <property type="match status" value="1"/>
</dbReference>
<protein>
    <submittedName>
        <fullName evidence="3">DUF2945 domain-containing protein</fullName>
    </submittedName>
</protein>
<accession>A0ABV7MAU2</accession>
<feature type="domain" description="Hypervirulence associated protein TUDOR" evidence="2">
    <location>
        <begin position="8"/>
        <end position="69"/>
    </location>
</feature>
<comment type="caution">
    <text evidence="3">The sequence shown here is derived from an EMBL/GenBank/DDBJ whole genome shotgun (WGS) entry which is preliminary data.</text>
</comment>
<reference evidence="4" key="1">
    <citation type="journal article" date="2019" name="Int. J. Syst. Evol. Microbiol.">
        <title>The Global Catalogue of Microorganisms (GCM) 10K type strain sequencing project: providing services to taxonomists for standard genome sequencing and annotation.</title>
        <authorList>
            <consortium name="The Broad Institute Genomics Platform"/>
            <consortium name="The Broad Institute Genome Sequencing Center for Infectious Disease"/>
            <person name="Wu L."/>
            <person name="Ma J."/>
        </authorList>
    </citation>
    <scope>NUCLEOTIDE SEQUENCE [LARGE SCALE GENOMIC DNA]</scope>
    <source>
        <strain evidence="4">KCTC 22245</strain>
    </source>
</reference>
<dbReference type="InterPro" id="IPR021331">
    <property type="entry name" value="Hva1_TUDOR"/>
</dbReference>
<evidence type="ECO:0000313" key="4">
    <source>
        <dbReference type="Proteomes" id="UP001595607"/>
    </source>
</evidence>
<evidence type="ECO:0000313" key="3">
    <source>
        <dbReference type="EMBL" id="MFC3302493.1"/>
    </source>
</evidence>
<feature type="region of interest" description="Disordered" evidence="1">
    <location>
        <begin position="1"/>
        <end position="27"/>
    </location>
</feature>
<evidence type="ECO:0000259" key="2">
    <source>
        <dbReference type="Pfam" id="PF11160"/>
    </source>
</evidence>
<dbReference type="Proteomes" id="UP001595607">
    <property type="component" value="Unassembled WGS sequence"/>
</dbReference>
<sequence length="73" mass="8293">MSKAYNKGTKVEWDWGNGTATGEVQESFTEDVERQIDGNDIKREASRDCPAYMIEQKDGQRVLKSHSEVRKAS</sequence>
<gene>
    <name evidence="3" type="ORF">ACFONP_07085</name>
</gene>